<proteinExistence type="predicted"/>
<dbReference type="AlphaFoldDB" id="A0AAD9T932"/>
<evidence type="ECO:0000313" key="3">
    <source>
        <dbReference type="Proteomes" id="UP000030711"/>
    </source>
</evidence>
<name>A0AAD9T932_EUCGR</name>
<keyword evidence="1" id="KW-1133">Transmembrane helix</keyword>
<reference evidence="2 3" key="1">
    <citation type="journal article" date="2014" name="Nature">
        <title>The genome of Eucalyptus grandis.</title>
        <authorList>
            <person name="Myburg A.A."/>
            <person name="Grattapaglia D."/>
            <person name="Tuskan G.A."/>
            <person name="Hellsten U."/>
            <person name="Hayes R.D."/>
            <person name="Grimwood J."/>
            <person name="Jenkins J."/>
            <person name="Lindquist E."/>
            <person name="Tice H."/>
            <person name="Bauer D."/>
            <person name="Goodstein D.M."/>
            <person name="Dubchak I."/>
            <person name="Poliakov A."/>
            <person name="Mizrachi E."/>
            <person name="Kullan A.R."/>
            <person name="Hussey S.G."/>
            <person name="Pinard D."/>
            <person name="van der Merwe K."/>
            <person name="Singh P."/>
            <person name="van Jaarsveld I."/>
            <person name="Silva-Junior O.B."/>
            <person name="Togawa R.C."/>
            <person name="Pappas M.R."/>
            <person name="Faria D.A."/>
            <person name="Sansaloni C.P."/>
            <person name="Petroli C.D."/>
            <person name="Yang X."/>
            <person name="Ranjan P."/>
            <person name="Tschaplinski T.J."/>
            <person name="Ye C.Y."/>
            <person name="Li T."/>
            <person name="Sterck L."/>
            <person name="Vanneste K."/>
            <person name="Murat F."/>
            <person name="Soler M."/>
            <person name="Clemente H.S."/>
            <person name="Saidi N."/>
            <person name="Cassan-Wang H."/>
            <person name="Dunand C."/>
            <person name="Hefer C.A."/>
            <person name="Bornberg-Bauer E."/>
            <person name="Kersting A.R."/>
            <person name="Vining K."/>
            <person name="Amarasinghe V."/>
            <person name="Ranik M."/>
            <person name="Naithani S."/>
            <person name="Elser J."/>
            <person name="Boyd A.E."/>
            <person name="Liston A."/>
            <person name="Spatafora J.W."/>
            <person name="Dharmwardhana P."/>
            <person name="Raja R."/>
            <person name="Sullivan C."/>
            <person name="Romanel E."/>
            <person name="Alves-Ferreira M."/>
            <person name="Kulheim C."/>
            <person name="Foley W."/>
            <person name="Carocha V."/>
            <person name="Paiva J."/>
            <person name="Kudrna D."/>
            <person name="Brommonschenkel S.H."/>
            <person name="Pasquali G."/>
            <person name="Byrne M."/>
            <person name="Rigault P."/>
            <person name="Tibbits J."/>
            <person name="Spokevicius A."/>
            <person name="Jones R.C."/>
            <person name="Steane D.A."/>
            <person name="Vaillancourt R.E."/>
            <person name="Potts B.M."/>
            <person name="Joubert F."/>
            <person name="Barry K."/>
            <person name="Pappas G.J."/>
            <person name="Strauss S.H."/>
            <person name="Jaiswal P."/>
            <person name="Grima-Pettenati J."/>
            <person name="Salse J."/>
            <person name="Van de Peer Y."/>
            <person name="Rokhsar D.S."/>
            <person name="Schmutz J."/>
        </authorList>
    </citation>
    <scope>NUCLEOTIDE SEQUENCE [LARGE SCALE GENOMIC DNA]</scope>
    <source>
        <strain evidence="3">cv. BRASUZ1</strain>
        <tissue evidence="2">Leaf extractions</tissue>
    </source>
</reference>
<accession>A0AAD9T932</accession>
<gene>
    <name evidence="2" type="ORF">EUGRSUZ_L02811</name>
</gene>
<keyword evidence="3" id="KW-1185">Reference proteome</keyword>
<evidence type="ECO:0000313" key="2">
    <source>
        <dbReference type="EMBL" id="KAK2631511.1"/>
    </source>
</evidence>
<keyword evidence="1" id="KW-0472">Membrane</keyword>
<feature type="transmembrane region" description="Helical" evidence="1">
    <location>
        <begin position="38"/>
        <end position="59"/>
    </location>
</feature>
<dbReference type="Proteomes" id="UP000030711">
    <property type="component" value="Unassembled WGS sequence"/>
</dbReference>
<sequence length="98" mass="10897">MMLVGSPLFPFVWVVLYLVFPWVFQLLLLLVPVHPAAAFIWLYPGVVGLYFCPPFSFIIGLLSALAALFVSLLLAACYSVSYIFLCSSGWHPSTRVVL</sequence>
<comment type="caution">
    <text evidence="2">The sequence shown here is derived from an EMBL/GenBank/DDBJ whole genome shotgun (WGS) entry which is preliminary data.</text>
</comment>
<feature type="transmembrane region" description="Helical" evidence="1">
    <location>
        <begin position="65"/>
        <end position="85"/>
    </location>
</feature>
<organism evidence="2 3">
    <name type="scientific">Eucalyptus grandis</name>
    <name type="common">Flooded gum</name>
    <dbReference type="NCBI Taxonomy" id="71139"/>
    <lineage>
        <taxon>Eukaryota</taxon>
        <taxon>Viridiplantae</taxon>
        <taxon>Streptophyta</taxon>
        <taxon>Embryophyta</taxon>
        <taxon>Tracheophyta</taxon>
        <taxon>Spermatophyta</taxon>
        <taxon>Magnoliopsida</taxon>
        <taxon>eudicotyledons</taxon>
        <taxon>Gunneridae</taxon>
        <taxon>Pentapetalae</taxon>
        <taxon>rosids</taxon>
        <taxon>malvids</taxon>
        <taxon>Myrtales</taxon>
        <taxon>Myrtaceae</taxon>
        <taxon>Myrtoideae</taxon>
        <taxon>Eucalypteae</taxon>
        <taxon>Eucalyptus</taxon>
    </lineage>
</organism>
<dbReference type="EMBL" id="MU849655">
    <property type="protein sequence ID" value="KAK2631511.1"/>
    <property type="molecule type" value="Genomic_DNA"/>
</dbReference>
<keyword evidence="1" id="KW-0812">Transmembrane</keyword>
<protein>
    <submittedName>
        <fullName evidence="2">Uncharacterized protein</fullName>
    </submittedName>
</protein>
<feature type="transmembrane region" description="Helical" evidence="1">
    <location>
        <begin position="12"/>
        <end position="31"/>
    </location>
</feature>
<evidence type="ECO:0000256" key="1">
    <source>
        <dbReference type="SAM" id="Phobius"/>
    </source>
</evidence>